<name>A0AAD5KP28_9FUNG</name>
<feature type="compositionally biased region" description="Polar residues" evidence="1">
    <location>
        <begin position="350"/>
        <end position="367"/>
    </location>
</feature>
<reference evidence="2" key="1">
    <citation type="journal article" date="2022" name="IScience">
        <title>Evolution of zygomycete secretomes and the origins of terrestrial fungal ecologies.</title>
        <authorList>
            <person name="Chang Y."/>
            <person name="Wang Y."/>
            <person name="Mondo S."/>
            <person name="Ahrendt S."/>
            <person name="Andreopoulos W."/>
            <person name="Barry K."/>
            <person name="Beard J."/>
            <person name="Benny G.L."/>
            <person name="Blankenship S."/>
            <person name="Bonito G."/>
            <person name="Cuomo C."/>
            <person name="Desiro A."/>
            <person name="Gervers K.A."/>
            <person name="Hundley H."/>
            <person name="Kuo A."/>
            <person name="LaButti K."/>
            <person name="Lang B.F."/>
            <person name="Lipzen A."/>
            <person name="O'Donnell K."/>
            <person name="Pangilinan J."/>
            <person name="Reynolds N."/>
            <person name="Sandor L."/>
            <person name="Smith M.E."/>
            <person name="Tsang A."/>
            <person name="Grigoriev I.V."/>
            <person name="Stajich J.E."/>
            <person name="Spatafora J.W."/>
        </authorList>
    </citation>
    <scope>NUCLEOTIDE SEQUENCE</scope>
    <source>
        <strain evidence="2">RSA 2281</strain>
    </source>
</reference>
<accession>A0AAD5KP28</accession>
<proteinExistence type="predicted"/>
<feature type="compositionally biased region" description="Polar residues" evidence="1">
    <location>
        <begin position="212"/>
        <end position="221"/>
    </location>
</feature>
<feature type="compositionally biased region" description="Polar residues" evidence="1">
    <location>
        <begin position="230"/>
        <end position="239"/>
    </location>
</feature>
<evidence type="ECO:0000313" key="2">
    <source>
        <dbReference type="EMBL" id="KAI9277152.1"/>
    </source>
</evidence>
<feature type="compositionally biased region" description="Low complexity" evidence="1">
    <location>
        <begin position="281"/>
        <end position="292"/>
    </location>
</feature>
<feature type="region of interest" description="Disordered" evidence="1">
    <location>
        <begin position="396"/>
        <end position="420"/>
    </location>
</feature>
<evidence type="ECO:0000256" key="1">
    <source>
        <dbReference type="SAM" id="MobiDB-lite"/>
    </source>
</evidence>
<feature type="compositionally biased region" description="Basic and acidic residues" evidence="1">
    <location>
        <begin position="403"/>
        <end position="420"/>
    </location>
</feature>
<protein>
    <submittedName>
        <fullName evidence="2">Uncharacterized protein</fullName>
    </submittedName>
</protein>
<dbReference type="EMBL" id="JAIXMP010000002">
    <property type="protein sequence ID" value="KAI9277152.1"/>
    <property type="molecule type" value="Genomic_DNA"/>
</dbReference>
<dbReference type="Proteomes" id="UP001209540">
    <property type="component" value="Unassembled WGS sequence"/>
</dbReference>
<sequence length="460" mass="51007">MGKSKGKGADPIKRNRTLRRNLVNIQLDWEEVLEDRELGRIPDRLQGSETPISNSRLKIDTQHFAVYGASFDSVNEDGVQHGVYSVLWGNKKFPVHYNQHEDPIVGGVIFELLAARDIINMCPEDESLTIVSRNQQVVHLLNGVPVTKKRVQQYVLPPLLKTIQEKIKSRKAVTMSVLLKEDDDVWIKLLIQMANKLASLLRKHTVEERESGSSQQDTTKSVPAAAATVPLSSSSSFNEANGFVPLETQTEPNSLTPFTSTKHLHAEPVTPSVVISRSQVTGSTSPSPSTTGKMDNALMSSKQQGKGPIDKNVQVLPTRFSQLASSPGVQKEASSSSSMQHNGGGHGSGDASSRNIHMSSSALSSKRDTTGQTIYALTHAPQQFDGTFMRKRSNDEVNYSKTQEPEYKKQRCYDSEPQENEFHDAIDYNDQDSHQIQGKSTSGSSWVPSIFQSRRYNHHR</sequence>
<dbReference type="AlphaFoldDB" id="A0AAD5KP28"/>
<feature type="compositionally biased region" description="Polar residues" evidence="1">
    <location>
        <begin position="323"/>
        <end position="341"/>
    </location>
</feature>
<evidence type="ECO:0000313" key="3">
    <source>
        <dbReference type="Proteomes" id="UP001209540"/>
    </source>
</evidence>
<feature type="region of interest" description="Disordered" evidence="1">
    <location>
        <begin position="207"/>
        <end position="310"/>
    </location>
</feature>
<gene>
    <name evidence="2" type="ORF">BDA99DRAFT_495010</name>
</gene>
<feature type="region of interest" description="Disordered" evidence="1">
    <location>
        <begin position="323"/>
        <end position="367"/>
    </location>
</feature>
<keyword evidence="3" id="KW-1185">Reference proteome</keyword>
<feature type="compositionally biased region" description="Polar residues" evidence="1">
    <location>
        <begin position="247"/>
        <end position="261"/>
    </location>
</feature>
<reference evidence="2" key="2">
    <citation type="submission" date="2023-02" db="EMBL/GenBank/DDBJ databases">
        <authorList>
            <consortium name="DOE Joint Genome Institute"/>
            <person name="Mondo S.J."/>
            <person name="Chang Y."/>
            <person name="Wang Y."/>
            <person name="Ahrendt S."/>
            <person name="Andreopoulos W."/>
            <person name="Barry K."/>
            <person name="Beard J."/>
            <person name="Benny G.L."/>
            <person name="Blankenship S."/>
            <person name="Bonito G."/>
            <person name="Cuomo C."/>
            <person name="Desiro A."/>
            <person name="Gervers K.A."/>
            <person name="Hundley H."/>
            <person name="Kuo A."/>
            <person name="LaButti K."/>
            <person name="Lang B.F."/>
            <person name="Lipzen A."/>
            <person name="O'Donnell K."/>
            <person name="Pangilinan J."/>
            <person name="Reynolds N."/>
            <person name="Sandor L."/>
            <person name="Smith M.W."/>
            <person name="Tsang A."/>
            <person name="Grigoriev I.V."/>
            <person name="Stajich J.E."/>
            <person name="Spatafora J.W."/>
        </authorList>
    </citation>
    <scope>NUCLEOTIDE SEQUENCE</scope>
    <source>
        <strain evidence="2">RSA 2281</strain>
    </source>
</reference>
<organism evidence="2 3">
    <name type="scientific">Phascolomyces articulosus</name>
    <dbReference type="NCBI Taxonomy" id="60185"/>
    <lineage>
        <taxon>Eukaryota</taxon>
        <taxon>Fungi</taxon>
        <taxon>Fungi incertae sedis</taxon>
        <taxon>Mucoromycota</taxon>
        <taxon>Mucoromycotina</taxon>
        <taxon>Mucoromycetes</taxon>
        <taxon>Mucorales</taxon>
        <taxon>Lichtheimiaceae</taxon>
        <taxon>Phascolomyces</taxon>
    </lineage>
</organism>
<comment type="caution">
    <text evidence="2">The sequence shown here is derived from an EMBL/GenBank/DDBJ whole genome shotgun (WGS) entry which is preliminary data.</text>
</comment>